<feature type="transmembrane region" description="Helical" evidence="1">
    <location>
        <begin position="708"/>
        <end position="736"/>
    </location>
</feature>
<organism evidence="2 3">
    <name type="scientific">Rhizophagus irregularis</name>
    <dbReference type="NCBI Taxonomy" id="588596"/>
    <lineage>
        <taxon>Eukaryota</taxon>
        <taxon>Fungi</taxon>
        <taxon>Fungi incertae sedis</taxon>
        <taxon>Mucoromycota</taxon>
        <taxon>Glomeromycotina</taxon>
        <taxon>Glomeromycetes</taxon>
        <taxon>Glomerales</taxon>
        <taxon>Glomeraceae</taxon>
        <taxon>Rhizophagus</taxon>
    </lineage>
</organism>
<dbReference type="Proteomes" id="UP000684084">
    <property type="component" value="Unassembled WGS sequence"/>
</dbReference>
<keyword evidence="1" id="KW-0812">Transmembrane</keyword>
<accession>A0A915YWV4</accession>
<reference evidence="2" key="1">
    <citation type="submission" date="2020-05" db="EMBL/GenBank/DDBJ databases">
        <authorList>
            <person name="Rincon C."/>
            <person name="Sanders R I."/>
            <person name="Robbins C."/>
            <person name="Chaturvedi A."/>
        </authorList>
    </citation>
    <scope>NUCLEOTIDE SEQUENCE</scope>
    <source>
        <strain evidence="2">CHB12</strain>
    </source>
</reference>
<dbReference type="AlphaFoldDB" id="A0A915YWV4"/>
<protein>
    <recommendedName>
        <fullName evidence="4">Ion transport domain-containing protein</fullName>
    </recommendedName>
</protein>
<evidence type="ECO:0000256" key="1">
    <source>
        <dbReference type="SAM" id="Phobius"/>
    </source>
</evidence>
<evidence type="ECO:0008006" key="4">
    <source>
        <dbReference type="Google" id="ProtNLM"/>
    </source>
</evidence>
<sequence>MHLSKIILFAFVTNKLLKKKNIFVDNEIRVHVDNPHNLRDSKNAHNGKRVSLVSLSPNGKYVVTYSEDDKSIEGWIVRDSKLNLDPETNVYELPRSDYIHEIILNDSKTVCFGYNYNYLHRVEIFQMSNEHQQIKLNPPPKMSSPSINFRKNGDLILSHGSEISIYHSKHDKMSNELSLVSSYKLSNYTNEVFIDDDNIWIISQNYLFHWDLKTFQLKFSYSLGFTTGYYDVSLIVFTVITKGNLIAVKYINHHNEINEIAIFIKNVHSPIRNIQSKNSDMKIELCQVQNNVYLLAFNIPKKDENQDIILYSITDINKQQPIDASKIFNDEDSENKFILYEYNSESKEAFGLVDGKFSYINLSDLNLHGFFESHKEDDDLVGWNDYLGQTFKYYYNDTLAFPDMENIKSLSFESCNDMEKIRSLFSEEYENINFNNQKYKWRMELKNDKLDKLSVYSDKEEFLCSKDLGIEFTTFNWKILNNNALALRLDYNKFIVIYEYDIHNKRIKTQYFIFKGEGQIDFSGPILPMIDTKDIAILKEFYYKQYFTQLSEDPFNEGIKNYYYSHFHTFSHEAEIRKMQSKQQIVLIVPYIDYSRYPLEYSFWKEIFYPQSSVFTDTCIKEFYSNWNDPLSAQNPNDPNNPWTLSNTYNQVDENGNILNETLIQVPSENTNLFYSYPTSLLAIYLFLTGNQNSLSPWAPKPTTENTILFVLMAVFSFLIVIYLMNLFIGLLNIAIDEDNDRASYLVQKAEVIAEIELFYLFPHQRRWRTWFPEVIYYCVDVKKAQKYIKEAIKNGEWKKDDWSDKILKLLSIEDAIKD</sequence>
<dbReference type="VEuPathDB" id="FungiDB:RhiirFUN_003056"/>
<name>A0A915YWV4_9GLOM</name>
<dbReference type="OrthoDB" id="2352140at2759"/>
<proteinExistence type="predicted"/>
<evidence type="ECO:0000313" key="3">
    <source>
        <dbReference type="Proteomes" id="UP000684084"/>
    </source>
</evidence>
<keyword evidence="1" id="KW-1133">Transmembrane helix</keyword>
<evidence type="ECO:0000313" key="2">
    <source>
        <dbReference type="EMBL" id="CAB5351322.1"/>
    </source>
</evidence>
<gene>
    <name evidence="2" type="ORF">CHRIB12_LOCUS5104</name>
</gene>
<dbReference type="EMBL" id="CAGKOT010000008">
    <property type="protein sequence ID" value="CAB5351322.1"/>
    <property type="molecule type" value="Genomic_DNA"/>
</dbReference>
<keyword evidence="1" id="KW-0472">Membrane</keyword>
<comment type="caution">
    <text evidence="2">The sequence shown here is derived from an EMBL/GenBank/DDBJ whole genome shotgun (WGS) entry which is preliminary data.</text>
</comment>